<comment type="function">
    <text evidence="1">Controls the length of the flagellar hook.</text>
</comment>
<dbReference type="RefSeq" id="WP_181550950.1">
    <property type="nucleotide sequence ID" value="NZ_JACDUS010000003.1"/>
</dbReference>
<evidence type="ECO:0000313" key="7">
    <source>
        <dbReference type="Proteomes" id="UP000525298"/>
    </source>
</evidence>
<comment type="caution">
    <text evidence="6">The sequence shown here is derived from an EMBL/GenBank/DDBJ whole genome shotgun (WGS) entry which is preliminary data.</text>
</comment>
<feature type="compositionally biased region" description="Polar residues" evidence="4">
    <location>
        <begin position="500"/>
        <end position="522"/>
    </location>
</feature>
<dbReference type="Proteomes" id="UP000525298">
    <property type="component" value="Unassembled WGS sequence"/>
</dbReference>
<dbReference type="AlphaFoldDB" id="A0A7W0C8W5"/>
<sequence length="522" mass="54708">MHANTATSRDCLQGPGTEGGCAGKDAHNAANFWQMLVRTAGSEGGKVMETAGTGGQSQVISDREMEQLLGQILDFLEKNGLSAGILNSAFDPDGRVDMPGRGNSSGQARVLENLLVNGGFGQSAGQNGDLTAVFEDAMNSGPDSEIRRIVAQIAGGPAGHDSRSETGQSMRVLLQSLVDNLKNGQKNVPESGGRAGRIDSQGGSQATAERSYHLMPETPVVLKNSVQGQGAAGAANAGLSADTAMQALQELAAKTARGNELPEDTNSLQVRLQASEKSDEFQLIENSAKTGRTARPQQESGSDNLRAMLDSLVSGNMEKAVAAERTENRQNLLKDGGGPTGVNMNTSATTTGLLERVENAANVVQPGGASFDSQVKAAENQVVNQVSVRLFTGVRQGSGNMTIQIHPPELGSVKVKLVSEQGSLHVHLHPQNQQVAAILERHLPALHQSLADQGIDLSGLQVSVDSGTDQNASGFEDQEGDFPADRRTFNGEAESDENRLAQSAESENPAAYNQASGLSLRV</sequence>
<dbReference type="GO" id="GO:0044780">
    <property type="term" value="P:bacterial-type flagellum assembly"/>
    <property type="evidence" value="ECO:0007669"/>
    <property type="project" value="InterPro"/>
</dbReference>
<accession>A0A7W0C8W5</accession>
<feature type="region of interest" description="Disordered" evidence="4">
    <location>
        <begin position="466"/>
        <end position="522"/>
    </location>
</feature>
<dbReference type="PANTHER" id="PTHR37533">
    <property type="entry name" value="FLAGELLAR HOOK-LENGTH CONTROL PROTEIN"/>
    <property type="match status" value="1"/>
</dbReference>
<name>A0A7W0C8W5_9BACT</name>
<evidence type="ECO:0000256" key="2">
    <source>
        <dbReference type="ARBA" id="ARBA00009149"/>
    </source>
</evidence>
<evidence type="ECO:0000256" key="4">
    <source>
        <dbReference type="SAM" id="MobiDB-lite"/>
    </source>
</evidence>
<evidence type="ECO:0000256" key="3">
    <source>
        <dbReference type="ARBA" id="ARBA00022795"/>
    </source>
</evidence>
<feature type="domain" description="Flagellar hook-length control protein-like C-terminal" evidence="5">
    <location>
        <begin position="394"/>
        <end position="470"/>
    </location>
</feature>
<organism evidence="6 7">
    <name type="scientific">Desulfosalsimonas propionicica</name>
    <dbReference type="NCBI Taxonomy" id="332175"/>
    <lineage>
        <taxon>Bacteria</taxon>
        <taxon>Pseudomonadati</taxon>
        <taxon>Thermodesulfobacteriota</taxon>
        <taxon>Desulfobacteria</taxon>
        <taxon>Desulfobacterales</taxon>
        <taxon>Desulfosalsimonadaceae</taxon>
        <taxon>Desulfosalsimonas</taxon>
    </lineage>
</organism>
<dbReference type="InterPro" id="IPR001635">
    <property type="entry name" value="Flag_hook_Flik"/>
</dbReference>
<keyword evidence="3" id="KW-1005">Bacterial flagellum biogenesis</keyword>
<protein>
    <recommendedName>
        <fullName evidence="5">Flagellar hook-length control protein-like C-terminal domain-containing protein</fullName>
    </recommendedName>
</protein>
<dbReference type="PRINTS" id="PR01007">
    <property type="entry name" value="FLGHOOKFLIK"/>
</dbReference>
<dbReference type="EMBL" id="JACDUS010000003">
    <property type="protein sequence ID" value="MBA2881303.1"/>
    <property type="molecule type" value="Genomic_DNA"/>
</dbReference>
<dbReference type="InterPro" id="IPR052563">
    <property type="entry name" value="FliK"/>
</dbReference>
<feature type="compositionally biased region" description="Polar residues" evidence="4">
    <location>
        <begin position="284"/>
        <end position="303"/>
    </location>
</feature>
<feature type="region of interest" description="Disordered" evidence="4">
    <location>
        <begin position="183"/>
        <end position="209"/>
    </location>
</feature>
<dbReference type="InterPro" id="IPR038610">
    <property type="entry name" value="FliK-like_C_sf"/>
</dbReference>
<dbReference type="Pfam" id="PF02120">
    <property type="entry name" value="Flg_hook"/>
    <property type="match status" value="1"/>
</dbReference>
<keyword evidence="7" id="KW-1185">Reference proteome</keyword>
<evidence type="ECO:0000256" key="1">
    <source>
        <dbReference type="ARBA" id="ARBA00003944"/>
    </source>
</evidence>
<dbReference type="GO" id="GO:0009424">
    <property type="term" value="C:bacterial-type flagellum hook"/>
    <property type="evidence" value="ECO:0007669"/>
    <property type="project" value="InterPro"/>
</dbReference>
<dbReference type="CDD" id="cd17470">
    <property type="entry name" value="T3SS_Flik_C"/>
    <property type="match status" value="1"/>
</dbReference>
<reference evidence="6 7" key="1">
    <citation type="submission" date="2020-07" db="EMBL/GenBank/DDBJ databases">
        <title>Genomic Encyclopedia of Type Strains, Phase IV (KMG-IV): sequencing the most valuable type-strain genomes for metagenomic binning, comparative biology and taxonomic classification.</title>
        <authorList>
            <person name="Goeker M."/>
        </authorList>
    </citation>
    <scope>NUCLEOTIDE SEQUENCE [LARGE SCALE GENOMIC DNA]</scope>
    <source>
        <strain evidence="6 7">DSM 17721</strain>
    </source>
</reference>
<dbReference type="Gene3D" id="3.30.750.140">
    <property type="match status" value="1"/>
</dbReference>
<evidence type="ECO:0000313" key="6">
    <source>
        <dbReference type="EMBL" id="MBA2881303.1"/>
    </source>
</evidence>
<dbReference type="InterPro" id="IPR021136">
    <property type="entry name" value="Flagellar_hook_control-like_C"/>
</dbReference>
<proteinExistence type="inferred from homology"/>
<evidence type="ECO:0000259" key="5">
    <source>
        <dbReference type="Pfam" id="PF02120"/>
    </source>
</evidence>
<dbReference type="PANTHER" id="PTHR37533:SF2">
    <property type="entry name" value="FLAGELLAR HOOK-LENGTH CONTROL PROTEIN"/>
    <property type="match status" value="1"/>
</dbReference>
<feature type="region of interest" description="Disordered" evidence="4">
    <location>
        <begin position="274"/>
        <end position="303"/>
    </location>
</feature>
<comment type="similarity">
    <text evidence="2">Belongs to the FliK family.</text>
</comment>
<gene>
    <name evidence="6" type="ORF">HNR65_001629</name>
</gene>